<evidence type="ECO:0000256" key="4">
    <source>
        <dbReference type="ARBA" id="ARBA00023204"/>
    </source>
</evidence>
<dbReference type="SUPFAM" id="SSF48150">
    <property type="entry name" value="DNA-glycosylase"/>
    <property type="match status" value="1"/>
</dbReference>
<reference evidence="7" key="1">
    <citation type="submission" date="2023-07" db="EMBL/GenBank/DDBJ databases">
        <title>Genome sequencing of Purple Non-Sulfur Bacteria from various extreme environments.</title>
        <authorList>
            <person name="Mayer M."/>
        </authorList>
    </citation>
    <scope>NUCLEOTIDE SEQUENCE [LARGE SCALE GENOMIC DNA]</scope>
    <source>
        <strain evidence="7">DSM 17935</strain>
    </source>
</reference>
<keyword evidence="3" id="KW-0227">DNA damage</keyword>
<dbReference type="Proteomes" id="UP001209755">
    <property type="component" value="Unassembled WGS sequence"/>
</dbReference>
<organism evidence="6 7">
    <name type="scientific">Rhodobium gokarnense</name>
    <dbReference type="NCBI Taxonomy" id="364296"/>
    <lineage>
        <taxon>Bacteria</taxon>
        <taxon>Pseudomonadati</taxon>
        <taxon>Pseudomonadota</taxon>
        <taxon>Alphaproteobacteria</taxon>
        <taxon>Hyphomicrobiales</taxon>
        <taxon>Rhodobiaceae</taxon>
        <taxon>Rhodobium</taxon>
    </lineage>
</organism>
<evidence type="ECO:0000259" key="5">
    <source>
        <dbReference type="SMART" id="SM00478"/>
    </source>
</evidence>
<comment type="caution">
    <text evidence="6">The sequence shown here is derived from an EMBL/GenBank/DDBJ whole genome shotgun (WGS) entry which is preliminary data.</text>
</comment>
<feature type="domain" description="HhH-GPD" evidence="5">
    <location>
        <begin position="51"/>
        <end position="202"/>
    </location>
</feature>
<dbReference type="InterPro" id="IPR003265">
    <property type="entry name" value="HhH-GPD_domain"/>
</dbReference>
<evidence type="ECO:0000256" key="1">
    <source>
        <dbReference type="ARBA" id="ARBA00000086"/>
    </source>
</evidence>
<evidence type="ECO:0000256" key="3">
    <source>
        <dbReference type="ARBA" id="ARBA00022763"/>
    </source>
</evidence>
<dbReference type="SMART" id="SM00478">
    <property type="entry name" value="ENDO3c"/>
    <property type="match status" value="1"/>
</dbReference>
<dbReference type="InterPro" id="IPR011257">
    <property type="entry name" value="DNA_glycosylase"/>
</dbReference>
<keyword evidence="6" id="KW-0326">Glycosidase</keyword>
<keyword evidence="7" id="KW-1185">Reference proteome</keyword>
<dbReference type="CDD" id="cd00056">
    <property type="entry name" value="ENDO3c"/>
    <property type="match status" value="1"/>
</dbReference>
<dbReference type="EMBL" id="JAOQNS010000008">
    <property type="protein sequence ID" value="MCW2308707.1"/>
    <property type="molecule type" value="Genomic_DNA"/>
</dbReference>
<accession>A0ABT3HE90</accession>
<keyword evidence="6" id="KW-0378">Hydrolase</keyword>
<dbReference type="InterPro" id="IPR051912">
    <property type="entry name" value="Alkylbase_DNA_Glycosylase/TA"/>
</dbReference>
<dbReference type="EC" id="3.2.2.21" evidence="2"/>
<evidence type="ECO:0000313" key="6">
    <source>
        <dbReference type="EMBL" id="MCW2308707.1"/>
    </source>
</evidence>
<evidence type="ECO:0000313" key="7">
    <source>
        <dbReference type="Proteomes" id="UP001209755"/>
    </source>
</evidence>
<dbReference type="GO" id="GO:0003905">
    <property type="term" value="F:alkylbase DNA N-glycosylase activity"/>
    <property type="evidence" value="ECO:0007669"/>
    <property type="project" value="UniProtKB-EC"/>
</dbReference>
<dbReference type="RefSeq" id="WP_264602314.1">
    <property type="nucleotide sequence ID" value="NZ_JAOQNS010000008.1"/>
</dbReference>
<dbReference type="PANTHER" id="PTHR43003">
    <property type="entry name" value="DNA-3-METHYLADENINE GLYCOSYLASE"/>
    <property type="match status" value="1"/>
</dbReference>
<keyword evidence="4" id="KW-0234">DNA repair</keyword>
<protein>
    <recommendedName>
        <fullName evidence="2">DNA-3-methyladenine glycosylase II</fullName>
        <ecNumber evidence="2">3.2.2.21</ecNumber>
    </recommendedName>
</protein>
<comment type="catalytic activity">
    <reaction evidence="1">
        <text>Hydrolysis of alkylated DNA, releasing 3-methyladenine, 3-methylguanine, 7-methylguanine and 7-methyladenine.</text>
        <dbReference type="EC" id="3.2.2.21"/>
    </reaction>
</comment>
<dbReference type="Gene3D" id="1.10.1670.40">
    <property type="match status" value="1"/>
</dbReference>
<dbReference type="PANTHER" id="PTHR43003:SF5">
    <property type="entry name" value="DNA-3-METHYLADENINE GLYCOSYLASE"/>
    <property type="match status" value="1"/>
</dbReference>
<gene>
    <name evidence="6" type="ORF">M2319_003053</name>
</gene>
<name>A0ABT3HE90_9HYPH</name>
<dbReference type="Gene3D" id="1.10.340.30">
    <property type="entry name" value="Hypothetical protein, domain 2"/>
    <property type="match status" value="1"/>
</dbReference>
<sequence>MRRIETEADIAEGLSHIARADARLQPIIEAAGSVPLRRRHGGLDGLCEIVVAQQLSKASADAIFRRLEAALAPFTADGLLAIDETDLRACGLSAPKIRTLRAIAEAASGGHLAIDALGELPQEEAIAVLTAIRGIGPWTAEVYLMFCAGHPDIFPAGDLALQVAVGEAFGFAERPKPKAVAEMAEGWAPWRSVASRLFWSYYSVCRKGRDVMPI</sequence>
<proteinExistence type="predicted"/>
<dbReference type="Pfam" id="PF00730">
    <property type="entry name" value="HhH-GPD"/>
    <property type="match status" value="1"/>
</dbReference>
<evidence type="ECO:0000256" key="2">
    <source>
        <dbReference type="ARBA" id="ARBA00012000"/>
    </source>
</evidence>